<feature type="transmembrane region" description="Helical" evidence="1">
    <location>
        <begin position="555"/>
        <end position="574"/>
    </location>
</feature>
<feature type="transmembrane region" description="Helical" evidence="1">
    <location>
        <begin position="401"/>
        <end position="425"/>
    </location>
</feature>
<dbReference type="GO" id="GO:0005886">
    <property type="term" value="C:plasma membrane"/>
    <property type="evidence" value="ECO:0007669"/>
    <property type="project" value="TreeGrafter"/>
</dbReference>
<feature type="transmembrane region" description="Helical" evidence="1">
    <location>
        <begin position="1047"/>
        <end position="1073"/>
    </location>
</feature>
<feature type="transmembrane region" description="Helical" evidence="1">
    <location>
        <begin position="446"/>
        <end position="467"/>
    </location>
</feature>
<feature type="transmembrane region" description="Helical" evidence="1">
    <location>
        <begin position="940"/>
        <end position="962"/>
    </location>
</feature>
<accession>A0A316G1K3</accession>
<dbReference type="PANTHER" id="PTHR32063">
    <property type="match status" value="1"/>
</dbReference>
<proteinExistence type="predicted"/>
<feature type="transmembrane region" description="Helical" evidence="1">
    <location>
        <begin position="529"/>
        <end position="549"/>
    </location>
</feature>
<dbReference type="InterPro" id="IPR027463">
    <property type="entry name" value="AcrB_DN_DC_subdom"/>
</dbReference>
<feature type="transmembrane region" description="Helical" evidence="1">
    <location>
        <begin position="21"/>
        <end position="41"/>
    </location>
</feature>
<feature type="transmembrane region" description="Helical" evidence="1">
    <location>
        <begin position="349"/>
        <end position="368"/>
    </location>
</feature>
<dbReference type="EMBL" id="QGGU01000001">
    <property type="protein sequence ID" value="PWK54265.1"/>
    <property type="molecule type" value="Genomic_DNA"/>
</dbReference>
<feature type="transmembrane region" description="Helical" evidence="1">
    <location>
        <begin position="375"/>
        <end position="395"/>
    </location>
</feature>
<dbReference type="InterPro" id="IPR001036">
    <property type="entry name" value="Acrflvin-R"/>
</dbReference>
<feature type="transmembrane region" description="Helical" evidence="1">
    <location>
        <begin position="586"/>
        <end position="607"/>
    </location>
</feature>
<dbReference type="Gene3D" id="1.20.1640.10">
    <property type="entry name" value="Multidrug efflux transporter AcrB transmembrane domain"/>
    <property type="match status" value="2"/>
</dbReference>
<reference evidence="2 3" key="1">
    <citation type="submission" date="2018-05" db="EMBL/GenBank/DDBJ databases">
        <title>Genomic Encyclopedia of Type Strains, Phase IV (KMG-IV): sequencing the most valuable type-strain genomes for metagenomic binning, comparative biology and taxonomic classification.</title>
        <authorList>
            <person name="Goeker M."/>
        </authorList>
    </citation>
    <scope>NUCLEOTIDE SEQUENCE [LARGE SCALE GENOMIC DNA]</scope>
    <source>
        <strain evidence="2 3">DSM 25350</strain>
    </source>
</reference>
<dbReference type="Gene3D" id="3.30.70.1430">
    <property type="entry name" value="Multidrug efflux transporter AcrB pore domain"/>
    <property type="match status" value="2"/>
</dbReference>
<dbReference type="Gene3D" id="3.30.70.1320">
    <property type="entry name" value="Multidrug efflux transporter AcrB pore domain like"/>
    <property type="match status" value="1"/>
</dbReference>
<dbReference type="PANTHER" id="PTHR32063:SF0">
    <property type="entry name" value="SWARMING MOTILITY PROTEIN SWRC"/>
    <property type="match status" value="1"/>
</dbReference>
<evidence type="ECO:0000313" key="3">
    <source>
        <dbReference type="Proteomes" id="UP000245790"/>
    </source>
</evidence>
<keyword evidence="1" id="KW-0812">Transmembrane</keyword>
<evidence type="ECO:0000256" key="1">
    <source>
        <dbReference type="SAM" id="Phobius"/>
    </source>
</evidence>
<dbReference type="SUPFAM" id="SSF82693">
    <property type="entry name" value="Multidrug efflux transporter AcrB pore domain, PN1, PN2, PC1 and PC2 subdomains"/>
    <property type="match status" value="2"/>
</dbReference>
<sequence length="1077" mass="117760">MSLTKSVVDVSTRRPVTVSMFTIALLVFGMVLVGRLGLTLLPDLSYPTLTVRTEFAGAAPAEVENLISKPIEESLGVVKNLRQIRSISRAGQSDVVLEFNWGSDMGMAGLDVREKLDVVQLPLEVKRPSLLRFNPSLAPVVRFALSSKTSAASSNEENSVASESRLIELRRFAQEEIKRRIESIEGIAAVKVSGGLEDEVQVLVDQEKLSQLNLSIQQVAARLRAENVNLSGGRLEQGSQQFLIRTINQYQSVSEIANSIIAIQNGKTVYLNDIAEVKQKFKEREAITRLNGAEAVEIAIYKEGDANTVTVAERLSQKVNQIKRSVPDDMQLKEIYNQSTFIEQAIDEVVSNAIVGGVLAMIILYLFLRNFRATLIISLSIPISVVVSFNMMFAAEITMNIMSLGGLALAVGLLVDNAIVVLENITRHKEQGKDAVTAAREGTKEVASAITAATFTTVAVFLPLVFVQGIAGQLFSDQALTVTFALLISLLVAITFIPMMASIGGRKNPYSGNDEHTAKQPGKNIFIRLLRAIFVAGPSYLISFFMIISKIFSRVFFAVFYLLSIPFNFFYQAIEKGYARLLKRSLELKALVILVALVAFGSSLWLVNRIGVELIPQLSQGELIVEIKAASGTPLQRTDGLVNQVQSIASSISGIERTYSVAGTGNQLDSSPEKGGENIGELNIVIAKPLSPEKEARVIRELRSALSNITAIEFNIEKPSLFSFKTPLEVEVMGFNLEKVKQQSNRLMDKMMQQDRFTDIKSTLQQGHPEVQIKFDHVKAAHLGLSVPDVADRVVDQLKGEVATKYAFRDRKIDVLVRVEEDDRASINDVKKLIVNPQADRPITLDAIADITVAIGPSEIHRINQERVAIISANLNYGDLGEGANVLKNLVAELPELKGIEVRVAGQNEEMEVSFNSLKLALLLAIFLVYLVMASQFESLLHPFVILFSVPLALVGAVWALFITGSTISVVVFIGLIMLAGIVVNNAIVLIDKINLLREQGMEKYQAVKEAANARLRPIVMTTLTTTLGMLPLALGLGEGAEIRAPMAITVIGGLLVSTLLTLVVIPVLYTLFDRKG</sequence>
<dbReference type="SUPFAM" id="SSF82714">
    <property type="entry name" value="Multidrug efflux transporter AcrB TolC docking domain, DN and DC subdomains"/>
    <property type="match status" value="2"/>
</dbReference>
<evidence type="ECO:0000313" key="2">
    <source>
        <dbReference type="EMBL" id="PWK54265.1"/>
    </source>
</evidence>
<dbReference type="PRINTS" id="PR00702">
    <property type="entry name" value="ACRIFLAVINRP"/>
</dbReference>
<dbReference type="GO" id="GO:0042910">
    <property type="term" value="F:xenobiotic transmembrane transporter activity"/>
    <property type="evidence" value="ECO:0007669"/>
    <property type="project" value="TreeGrafter"/>
</dbReference>
<feature type="transmembrane region" description="Helical" evidence="1">
    <location>
        <begin position="968"/>
        <end position="991"/>
    </location>
</feature>
<name>A0A316G1K3_9GAMM</name>
<gene>
    <name evidence="2" type="ORF">C8D97_101113</name>
</gene>
<feature type="transmembrane region" description="Helical" evidence="1">
    <location>
        <begin position="479"/>
        <end position="501"/>
    </location>
</feature>
<comment type="caution">
    <text evidence="2">The sequence shown here is derived from an EMBL/GenBank/DDBJ whole genome shotgun (WGS) entry which is preliminary data.</text>
</comment>
<dbReference type="Proteomes" id="UP000245790">
    <property type="component" value="Unassembled WGS sequence"/>
</dbReference>
<dbReference type="OrthoDB" id="5287122at2"/>
<organism evidence="2 3">
    <name type="scientific">Pleionea mediterranea</name>
    <dbReference type="NCBI Taxonomy" id="523701"/>
    <lineage>
        <taxon>Bacteria</taxon>
        <taxon>Pseudomonadati</taxon>
        <taxon>Pseudomonadota</taxon>
        <taxon>Gammaproteobacteria</taxon>
        <taxon>Oceanospirillales</taxon>
        <taxon>Pleioneaceae</taxon>
        <taxon>Pleionea</taxon>
    </lineage>
</organism>
<dbReference type="SUPFAM" id="SSF82866">
    <property type="entry name" value="Multidrug efflux transporter AcrB transmembrane domain"/>
    <property type="match status" value="2"/>
</dbReference>
<keyword evidence="1" id="KW-0472">Membrane</keyword>
<protein>
    <submittedName>
        <fullName evidence="2">HAE1 family hydrophobic/amphiphilic exporter-1</fullName>
    </submittedName>
</protein>
<dbReference type="Gene3D" id="3.30.70.1440">
    <property type="entry name" value="Multidrug efflux transporter AcrB pore domain"/>
    <property type="match status" value="1"/>
</dbReference>
<keyword evidence="1" id="KW-1133">Transmembrane helix</keyword>
<dbReference type="RefSeq" id="WP_109761390.1">
    <property type="nucleotide sequence ID" value="NZ_QGGU01000001.1"/>
</dbReference>
<feature type="transmembrane region" description="Helical" evidence="1">
    <location>
        <begin position="1012"/>
        <end position="1035"/>
    </location>
</feature>
<feature type="transmembrane region" description="Helical" evidence="1">
    <location>
        <begin position="913"/>
        <end position="933"/>
    </location>
</feature>
<dbReference type="Gene3D" id="3.30.2090.10">
    <property type="entry name" value="Multidrug efflux transporter AcrB TolC docking domain, DN and DC subdomains"/>
    <property type="match status" value="2"/>
</dbReference>
<dbReference type="Pfam" id="PF00873">
    <property type="entry name" value="ACR_tran"/>
    <property type="match status" value="1"/>
</dbReference>
<keyword evidence="3" id="KW-1185">Reference proteome</keyword>
<dbReference type="AlphaFoldDB" id="A0A316G1K3"/>